<dbReference type="GO" id="GO:0008703">
    <property type="term" value="F:5-amino-6-(5-phosphoribosylamino)uracil reductase activity"/>
    <property type="evidence" value="ECO:0007669"/>
    <property type="project" value="InterPro"/>
</dbReference>
<gene>
    <name evidence="11" type="ORF">F5X68DRAFT_247658</name>
</gene>
<comment type="catalytic activity">
    <reaction evidence="8">
        <text>2,5-diamino-6-(1-D-ribitylamino)pyrimidin-4(3H)-one 5'-phosphate + NAD(+) = 2,5-diamino-6-(1-D-ribosylamino)pyrimidin-4(3H)-one 5'-phosphate + NADH + H(+)</text>
        <dbReference type="Rhea" id="RHEA:27274"/>
        <dbReference type="ChEBI" id="CHEBI:15378"/>
        <dbReference type="ChEBI" id="CHEBI:57540"/>
        <dbReference type="ChEBI" id="CHEBI:57945"/>
        <dbReference type="ChEBI" id="CHEBI:58890"/>
        <dbReference type="ChEBI" id="CHEBI:59545"/>
        <dbReference type="EC" id="1.1.1.302"/>
    </reaction>
</comment>
<dbReference type="GO" id="GO:0009231">
    <property type="term" value="P:riboflavin biosynthetic process"/>
    <property type="evidence" value="ECO:0007669"/>
    <property type="project" value="UniProtKB-KW"/>
</dbReference>
<protein>
    <recommendedName>
        <fullName evidence="4">2,5-diamino-6-ribosylamino-4(3H)-pyrimidinone 5'-phosphate reductase</fullName>
        <ecNumber evidence="3">1.1.1.302</ecNumber>
    </recommendedName>
    <alternativeName>
        <fullName evidence="7">2,5-diamino-6-(5-phospho-D-ribosylamino)pyrimidin-4(3H)-one reductase</fullName>
    </alternativeName>
    <alternativeName>
        <fullName evidence="6">2,5-diamino-6-ribitylamino-4(3H)-pyrimidinone 5'-phosphate synthase</fullName>
    </alternativeName>
</protein>
<dbReference type="EC" id="1.1.1.302" evidence="3"/>
<organism evidence="11 12">
    <name type="scientific">Plectosphaerella plurivora</name>
    <dbReference type="NCBI Taxonomy" id="936078"/>
    <lineage>
        <taxon>Eukaryota</taxon>
        <taxon>Fungi</taxon>
        <taxon>Dikarya</taxon>
        <taxon>Ascomycota</taxon>
        <taxon>Pezizomycotina</taxon>
        <taxon>Sordariomycetes</taxon>
        <taxon>Hypocreomycetidae</taxon>
        <taxon>Glomerellales</taxon>
        <taxon>Plectosphaerellaceae</taxon>
        <taxon>Plectosphaerella</taxon>
    </lineage>
</organism>
<dbReference type="PANTHER" id="PTHR38011:SF11">
    <property type="entry name" value="2,5-DIAMINO-6-RIBOSYLAMINO-4(3H)-PYRIMIDINONE 5'-PHOSPHATE REDUCTASE"/>
    <property type="match status" value="1"/>
</dbReference>
<comment type="similarity">
    <text evidence="2">Belongs to the HTP reductase family.</text>
</comment>
<dbReference type="OrthoDB" id="3192019at2759"/>
<evidence type="ECO:0000313" key="12">
    <source>
        <dbReference type="Proteomes" id="UP000770015"/>
    </source>
</evidence>
<dbReference type="Pfam" id="PF01872">
    <property type="entry name" value="RibD_C"/>
    <property type="match status" value="1"/>
</dbReference>
<evidence type="ECO:0000259" key="10">
    <source>
        <dbReference type="Pfam" id="PF01872"/>
    </source>
</evidence>
<dbReference type="AlphaFoldDB" id="A0A9P9AG92"/>
<dbReference type="InterPro" id="IPR024072">
    <property type="entry name" value="DHFR-like_dom_sf"/>
</dbReference>
<evidence type="ECO:0000256" key="4">
    <source>
        <dbReference type="ARBA" id="ARBA00015035"/>
    </source>
</evidence>
<proteinExistence type="inferred from homology"/>
<dbReference type="PANTHER" id="PTHR38011">
    <property type="entry name" value="DIHYDROFOLATE REDUCTASE FAMILY PROTEIN (AFU_ORTHOLOGUE AFUA_8G06820)"/>
    <property type="match status" value="1"/>
</dbReference>
<evidence type="ECO:0000256" key="6">
    <source>
        <dbReference type="ARBA" id="ARBA00030073"/>
    </source>
</evidence>
<dbReference type="Gene3D" id="3.40.430.10">
    <property type="entry name" value="Dihydrofolate Reductase, subunit A"/>
    <property type="match status" value="1"/>
</dbReference>
<accession>A0A9P9AG92</accession>
<comment type="catalytic activity">
    <reaction evidence="9">
        <text>2,5-diamino-6-(1-D-ribitylamino)pyrimidin-4(3H)-one 5'-phosphate + NADP(+) = 2,5-diamino-6-(1-D-ribosylamino)pyrimidin-4(3H)-one 5'-phosphate + NADPH + H(+)</text>
        <dbReference type="Rhea" id="RHEA:27278"/>
        <dbReference type="ChEBI" id="CHEBI:15378"/>
        <dbReference type="ChEBI" id="CHEBI:57783"/>
        <dbReference type="ChEBI" id="CHEBI:58349"/>
        <dbReference type="ChEBI" id="CHEBI:58890"/>
        <dbReference type="ChEBI" id="CHEBI:59545"/>
        <dbReference type="EC" id="1.1.1.302"/>
    </reaction>
</comment>
<evidence type="ECO:0000256" key="3">
    <source>
        <dbReference type="ARBA" id="ARBA00012851"/>
    </source>
</evidence>
<keyword evidence="5" id="KW-0686">Riboflavin biosynthesis</keyword>
<evidence type="ECO:0000256" key="7">
    <source>
        <dbReference type="ARBA" id="ARBA00031630"/>
    </source>
</evidence>
<keyword evidence="12" id="KW-1185">Reference proteome</keyword>
<evidence type="ECO:0000313" key="11">
    <source>
        <dbReference type="EMBL" id="KAH6693414.1"/>
    </source>
</evidence>
<dbReference type="InterPro" id="IPR050765">
    <property type="entry name" value="Riboflavin_Biosynth_HTPR"/>
</dbReference>
<dbReference type="Proteomes" id="UP000770015">
    <property type="component" value="Unassembled WGS sequence"/>
</dbReference>
<feature type="domain" description="Bacterial bifunctional deaminase-reductase C-terminal" evidence="10">
    <location>
        <begin position="3"/>
        <end position="169"/>
    </location>
</feature>
<evidence type="ECO:0000256" key="5">
    <source>
        <dbReference type="ARBA" id="ARBA00022619"/>
    </source>
</evidence>
<comment type="function">
    <text evidence="1">Catalyzes an early step in riboflavin biosynthesis, the NADPH-dependent reduction of the ribose side chain of 2,5-diamino-6-ribosylamino-4(3H)-pyrimidinone 5'-phosphate, yielding 2,5-diamino-6-ribitylamino-4(3H)-pyrimidinone 5'-phosphate.</text>
</comment>
<evidence type="ECO:0000256" key="1">
    <source>
        <dbReference type="ARBA" id="ARBA00003555"/>
    </source>
</evidence>
<dbReference type="SUPFAM" id="SSF53597">
    <property type="entry name" value="Dihydrofolate reductase-like"/>
    <property type="match status" value="1"/>
</dbReference>
<name>A0A9P9AG92_9PEZI</name>
<reference evidence="11" key="1">
    <citation type="journal article" date="2021" name="Nat. Commun.">
        <title>Genetic determinants of endophytism in the Arabidopsis root mycobiome.</title>
        <authorList>
            <person name="Mesny F."/>
            <person name="Miyauchi S."/>
            <person name="Thiergart T."/>
            <person name="Pickel B."/>
            <person name="Atanasova L."/>
            <person name="Karlsson M."/>
            <person name="Huettel B."/>
            <person name="Barry K.W."/>
            <person name="Haridas S."/>
            <person name="Chen C."/>
            <person name="Bauer D."/>
            <person name="Andreopoulos W."/>
            <person name="Pangilinan J."/>
            <person name="LaButti K."/>
            <person name="Riley R."/>
            <person name="Lipzen A."/>
            <person name="Clum A."/>
            <person name="Drula E."/>
            <person name="Henrissat B."/>
            <person name="Kohler A."/>
            <person name="Grigoriev I.V."/>
            <person name="Martin F.M."/>
            <person name="Hacquard S."/>
        </authorList>
    </citation>
    <scope>NUCLEOTIDE SEQUENCE</scope>
    <source>
        <strain evidence="11">MPI-SDFR-AT-0117</strain>
    </source>
</reference>
<comment type="caution">
    <text evidence="11">The sequence shown here is derived from an EMBL/GenBank/DDBJ whole genome shotgun (WGS) entry which is preliminary data.</text>
</comment>
<dbReference type="EMBL" id="JAGSXJ010000003">
    <property type="protein sequence ID" value="KAH6693414.1"/>
    <property type="molecule type" value="Genomic_DNA"/>
</dbReference>
<evidence type="ECO:0000256" key="9">
    <source>
        <dbReference type="ARBA" id="ARBA00049020"/>
    </source>
</evidence>
<dbReference type="InterPro" id="IPR002734">
    <property type="entry name" value="RibDG_C"/>
</dbReference>
<evidence type="ECO:0000256" key="8">
    <source>
        <dbReference type="ARBA" id="ARBA00047550"/>
    </source>
</evidence>
<sequence length="191" mass="20531">MPLLRYNVAITLDGYIASLDGSTDWIIEDPSIDFDALYAQFDTFIMGRKTFEVMMHYASQTERSPFHGKHVLVVSSNMEGGHPDVEVLAKGYLDVLAERRARPEGKDIWLMGGGQLAQECLDAGLLDTIEAAIMPVVLGDGIKMVMPSTSAAGVKLIVQSAETLNSGIIMSKYQVSHSAPGPDTSASPGAI</sequence>
<evidence type="ECO:0000256" key="2">
    <source>
        <dbReference type="ARBA" id="ARBA00009723"/>
    </source>
</evidence>